<accession>A0A1V5ZM47</accession>
<evidence type="ECO:0000313" key="1">
    <source>
        <dbReference type="EMBL" id="OQB41132.1"/>
    </source>
</evidence>
<comment type="caution">
    <text evidence="1">The sequence shown here is derived from an EMBL/GenBank/DDBJ whole genome shotgun (WGS) entry which is preliminary data.</text>
</comment>
<organism evidence="1">
    <name type="scientific">candidate division CPR1 bacterium ADurb.Bin160</name>
    <dbReference type="NCBI Taxonomy" id="1852826"/>
    <lineage>
        <taxon>Bacteria</taxon>
        <taxon>candidate division CPR1</taxon>
    </lineage>
</organism>
<dbReference type="Proteomes" id="UP000485621">
    <property type="component" value="Unassembled WGS sequence"/>
</dbReference>
<name>A0A1V5ZM47_9BACT</name>
<sequence>MLNPSKVITYIKNNLAFPFQKLELEDDYILEYISNFTLEEFSRFIPDTNKLRLDPKIESVKVPDTQNEYYINDPDGLQIISVKTVYFNFGNHLILGHPIMGAFSQMDLRQFILDVEVSQMVKQYSMFNFTYTFKHPNILRISPIHTNADSVIVEYERVHEKEFSTIPNEFQIVFLDLCLADIMILIGRIRRKYGGGNLRTPFGEIPLQGEETYSEGQEKKREIMDKLNTQALTNIVVDFG</sequence>
<dbReference type="AlphaFoldDB" id="A0A1V5ZM47"/>
<reference evidence="1" key="1">
    <citation type="submission" date="2017-02" db="EMBL/GenBank/DDBJ databases">
        <title>Delving into the versatile metabolic prowess of the omnipresent phylum Bacteroidetes.</title>
        <authorList>
            <person name="Nobu M.K."/>
            <person name="Mei R."/>
            <person name="Narihiro T."/>
            <person name="Kuroda K."/>
            <person name="Liu W.-T."/>
        </authorList>
    </citation>
    <scope>NUCLEOTIDE SEQUENCE</scope>
    <source>
        <strain evidence="1">ADurb.Bin160</strain>
    </source>
</reference>
<proteinExistence type="predicted"/>
<protein>
    <submittedName>
        <fullName evidence="1">Uncharacterized protein</fullName>
    </submittedName>
</protein>
<dbReference type="EMBL" id="MWDB01000023">
    <property type="protein sequence ID" value="OQB41132.1"/>
    <property type="molecule type" value="Genomic_DNA"/>
</dbReference>
<gene>
    <name evidence="1" type="ORF">BWY04_01018</name>
</gene>